<proteinExistence type="predicted"/>
<dbReference type="EMBL" id="PP931174">
    <property type="protein sequence ID" value="XCH45031.1"/>
    <property type="molecule type" value="Genomic_DNA"/>
</dbReference>
<organism evidence="1">
    <name type="scientific">Mammaliicoccus phage MSShimriz1</name>
    <dbReference type="NCBI Taxonomy" id="3230127"/>
    <lineage>
        <taxon>Viruses</taxon>
    </lineage>
</organism>
<protein>
    <submittedName>
        <fullName evidence="1">Uncharacterized protein</fullName>
    </submittedName>
</protein>
<reference evidence="1" key="1">
    <citation type="submission" date="2024-06" db="EMBL/GenBank/DDBJ databases">
        <authorList>
            <person name="Ashkenazi R."/>
            <person name="Lipszyc R.R."/>
            <person name="Braunstein R."/>
            <person name="Yerushalmy O."/>
            <person name="Alkalay-Oren S."/>
            <person name="Coppenhagn-Glazer S."/>
            <person name="Hazan R."/>
        </authorList>
    </citation>
    <scope>NUCLEOTIDE SEQUENCE</scope>
</reference>
<name>A0AAU8GVB7_9VIRU</name>
<evidence type="ECO:0000313" key="1">
    <source>
        <dbReference type="EMBL" id="XCH45031.1"/>
    </source>
</evidence>
<accession>A0AAU8GVB7</accession>
<sequence length="40" mass="4756">MLRLDSCFNSQHRLLCFLLFVCFYCFAIGQHTPIVRVHLL</sequence>